<dbReference type="AlphaFoldDB" id="A0A5N5WWJ2"/>
<feature type="compositionally biased region" description="Pro residues" evidence="1">
    <location>
        <begin position="16"/>
        <end position="30"/>
    </location>
</feature>
<keyword evidence="3" id="KW-1185">Reference proteome</keyword>
<name>A0A5N5WWJ2_9EURO</name>
<reference evidence="2 3" key="1">
    <citation type="submission" date="2019-04" db="EMBL/GenBank/DDBJ databases">
        <title>Friends and foes A comparative genomics study of 23 Aspergillus species from section Flavi.</title>
        <authorList>
            <consortium name="DOE Joint Genome Institute"/>
            <person name="Kjaerbolling I."/>
            <person name="Vesth T."/>
            <person name="Frisvad J.C."/>
            <person name="Nybo J.L."/>
            <person name="Theobald S."/>
            <person name="Kildgaard S."/>
            <person name="Isbrandt T."/>
            <person name="Kuo A."/>
            <person name="Sato A."/>
            <person name="Lyhne E.K."/>
            <person name="Kogle M.E."/>
            <person name="Wiebenga A."/>
            <person name="Kun R.S."/>
            <person name="Lubbers R.J."/>
            <person name="Makela M.R."/>
            <person name="Barry K."/>
            <person name="Chovatia M."/>
            <person name="Clum A."/>
            <person name="Daum C."/>
            <person name="Haridas S."/>
            <person name="He G."/>
            <person name="LaButti K."/>
            <person name="Lipzen A."/>
            <person name="Mondo S."/>
            <person name="Riley R."/>
            <person name="Salamov A."/>
            <person name="Simmons B.A."/>
            <person name="Magnuson J.K."/>
            <person name="Henrissat B."/>
            <person name="Mortensen U.H."/>
            <person name="Larsen T.O."/>
            <person name="Devries R.P."/>
            <person name="Grigoriev I.V."/>
            <person name="Machida M."/>
            <person name="Baker S.E."/>
            <person name="Andersen M.R."/>
        </authorList>
    </citation>
    <scope>NUCLEOTIDE SEQUENCE [LARGE SCALE GENOMIC DNA]</scope>
    <source>
        <strain evidence="2 3">CBS 151.66</strain>
    </source>
</reference>
<evidence type="ECO:0000313" key="2">
    <source>
        <dbReference type="EMBL" id="KAB8072918.1"/>
    </source>
</evidence>
<dbReference type="Proteomes" id="UP000326565">
    <property type="component" value="Unassembled WGS sequence"/>
</dbReference>
<proteinExistence type="predicted"/>
<organism evidence="2 3">
    <name type="scientific">Aspergillus leporis</name>
    <dbReference type="NCBI Taxonomy" id="41062"/>
    <lineage>
        <taxon>Eukaryota</taxon>
        <taxon>Fungi</taxon>
        <taxon>Dikarya</taxon>
        <taxon>Ascomycota</taxon>
        <taxon>Pezizomycotina</taxon>
        <taxon>Eurotiomycetes</taxon>
        <taxon>Eurotiomycetidae</taxon>
        <taxon>Eurotiales</taxon>
        <taxon>Aspergillaceae</taxon>
        <taxon>Aspergillus</taxon>
        <taxon>Aspergillus subgen. Circumdati</taxon>
    </lineage>
</organism>
<gene>
    <name evidence="2" type="ORF">BDV29DRAFT_144350</name>
</gene>
<accession>A0A5N5WWJ2</accession>
<dbReference type="EMBL" id="ML732237">
    <property type="protein sequence ID" value="KAB8072918.1"/>
    <property type="molecule type" value="Genomic_DNA"/>
</dbReference>
<evidence type="ECO:0000256" key="1">
    <source>
        <dbReference type="SAM" id="MobiDB-lite"/>
    </source>
</evidence>
<sequence>MSYTPIPVSIRTLPMRTPPIPPNSIESPPPGPIWPTCARAGRPHTVSPRPTAPSGDSALTPQTIHLSFKHGAASHTPLTVGTHTPRQRWSIRLQDTSTKFILPVSWPRGTLTRPRLDCSPFWPQHQVSDCDSGPRPKQLVVNLGTYSVV</sequence>
<feature type="region of interest" description="Disordered" evidence="1">
    <location>
        <begin position="1"/>
        <end position="30"/>
    </location>
</feature>
<protein>
    <submittedName>
        <fullName evidence="2">Uncharacterized protein</fullName>
    </submittedName>
</protein>
<evidence type="ECO:0000313" key="3">
    <source>
        <dbReference type="Proteomes" id="UP000326565"/>
    </source>
</evidence>